<organism evidence="3 4">
    <name type="scientific">Sporormia fimetaria CBS 119925</name>
    <dbReference type="NCBI Taxonomy" id="1340428"/>
    <lineage>
        <taxon>Eukaryota</taxon>
        <taxon>Fungi</taxon>
        <taxon>Dikarya</taxon>
        <taxon>Ascomycota</taxon>
        <taxon>Pezizomycotina</taxon>
        <taxon>Dothideomycetes</taxon>
        <taxon>Pleosporomycetidae</taxon>
        <taxon>Pleosporales</taxon>
        <taxon>Sporormiaceae</taxon>
        <taxon>Sporormia</taxon>
    </lineage>
</organism>
<protein>
    <submittedName>
        <fullName evidence="3">Uncharacterized protein</fullName>
    </submittedName>
</protein>
<dbReference type="EMBL" id="MU006566">
    <property type="protein sequence ID" value="KAF2749508.1"/>
    <property type="molecule type" value="Genomic_DNA"/>
</dbReference>
<feature type="transmembrane region" description="Helical" evidence="2">
    <location>
        <begin position="43"/>
        <end position="65"/>
    </location>
</feature>
<feature type="region of interest" description="Disordered" evidence="1">
    <location>
        <begin position="1"/>
        <end position="26"/>
    </location>
</feature>
<keyword evidence="4" id="KW-1185">Reference proteome</keyword>
<evidence type="ECO:0000256" key="1">
    <source>
        <dbReference type="SAM" id="MobiDB-lite"/>
    </source>
</evidence>
<keyword evidence="2" id="KW-0812">Transmembrane</keyword>
<gene>
    <name evidence="3" type="ORF">M011DRAFT_310273</name>
</gene>
<keyword evidence="2" id="KW-1133">Transmembrane helix</keyword>
<sequence>MSGYSPRHGGYPMGKMAGGNCWRRRNGNDTDLRSAELKITIRWIEMLLVAPAAMGLSAVVCRFGVDRRSLTTRNLH</sequence>
<name>A0A6A6VFX5_9PLEO</name>
<reference evidence="3" key="1">
    <citation type="journal article" date="2020" name="Stud. Mycol.">
        <title>101 Dothideomycetes genomes: a test case for predicting lifestyles and emergence of pathogens.</title>
        <authorList>
            <person name="Haridas S."/>
            <person name="Albert R."/>
            <person name="Binder M."/>
            <person name="Bloem J."/>
            <person name="Labutti K."/>
            <person name="Salamov A."/>
            <person name="Andreopoulos B."/>
            <person name="Baker S."/>
            <person name="Barry K."/>
            <person name="Bills G."/>
            <person name="Bluhm B."/>
            <person name="Cannon C."/>
            <person name="Castanera R."/>
            <person name="Culley D."/>
            <person name="Daum C."/>
            <person name="Ezra D."/>
            <person name="Gonzalez J."/>
            <person name="Henrissat B."/>
            <person name="Kuo A."/>
            <person name="Liang C."/>
            <person name="Lipzen A."/>
            <person name="Lutzoni F."/>
            <person name="Magnuson J."/>
            <person name="Mondo S."/>
            <person name="Nolan M."/>
            <person name="Ohm R."/>
            <person name="Pangilinan J."/>
            <person name="Park H.-J."/>
            <person name="Ramirez L."/>
            <person name="Alfaro M."/>
            <person name="Sun H."/>
            <person name="Tritt A."/>
            <person name="Yoshinaga Y."/>
            <person name="Zwiers L.-H."/>
            <person name="Turgeon B."/>
            <person name="Goodwin S."/>
            <person name="Spatafora J."/>
            <person name="Crous P."/>
            <person name="Grigoriev I."/>
        </authorList>
    </citation>
    <scope>NUCLEOTIDE SEQUENCE</scope>
    <source>
        <strain evidence="3">CBS 119925</strain>
    </source>
</reference>
<proteinExistence type="predicted"/>
<keyword evidence="2" id="KW-0472">Membrane</keyword>
<evidence type="ECO:0000313" key="3">
    <source>
        <dbReference type="EMBL" id="KAF2749508.1"/>
    </source>
</evidence>
<dbReference type="AlphaFoldDB" id="A0A6A6VFX5"/>
<evidence type="ECO:0000256" key="2">
    <source>
        <dbReference type="SAM" id="Phobius"/>
    </source>
</evidence>
<dbReference type="Proteomes" id="UP000799440">
    <property type="component" value="Unassembled WGS sequence"/>
</dbReference>
<evidence type="ECO:0000313" key="4">
    <source>
        <dbReference type="Proteomes" id="UP000799440"/>
    </source>
</evidence>
<accession>A0A6A6VFX5</accession>